<comment type="caution">
    <text evidence="6">The sequence shown here is derived from an EMBL/GenBank/DDBJ whole genome shotgun (WGS) entry which is preliminary data.</text>
</comment>
<name>A0ABV2XXB6_9ACTN</name>
<dbReference type="SMART" id="SM00342">
    <property type="entry name" value="HTH_ARAC"/>
    <property type="match status" value="1"/>
</dbReference>
<dbReference type="InterPro" id="IPR020449">
    <property type="entry name" value="Tscrpt_reg_AraC-type_HTH"/>
</dbReference>
<accession>A0ABV2XXB6</accession>
<dbReference type="PRINTS" id="PR00032">
    <property type="entry name" value="HTHARAC"/>
</dbReference>
<dbReference type="SUPFAM" id="SSF46689">
    <property type="entry name" value="Homeodomain-like"/>
    <property type="match status" value="1"/>
</dbReference>
<organism evidence="6 7">
    <name type="scientific">Streptomyces olindensis</name>
    <dbReference type="NCBI Taxonomy" id="358823"/>
    <lineage>
        <taxon>Bacteria</taxon>
        <taxon>Bacillati</taxon>
        <taxon>Actinomycetota</taxon>
        <taxon>Actinomycetes</taxon>
        <taxon>Kitasatosporales</taxon>
        <taxon>Streptomycetaceae</taxon>
        <taxon>Streptomyces</taxon>
    </lineage>
</organism>
<evidence type="ECO:0000256" key="3">
    <source>
        <dbReference type="ARBA" id="ARBA00023163"/>
    </source>
</evidence>
<dbReference type="InterPro" id="IPR018060">
    <property type="entry name" value="HTH_AraC"/>
</dbReference>
<evidence type="ECO:0000313" key="7">
    <source>
        <dbReference type="Proteomes" id="UP001550603"/>
    </source>
</evidence>
<keyword evidence="7" id="KW-1185">Reference proteome</keyword>
<dbReference type="PROSITE" id="PS01124">
    <property type="entry name" value="HTH_ARAC_FAMILY_2"/>
    <property type="match status" value="1"/>
</dbReference>
<feature type="domain" description="HTH araC/xylS-type" evidence="5">
    <location>
        <begin position="235"/>
        <end position="336"/>
    </location>
</feature>
<dbReference type="PANTHER" id="PTHR46796:SF6">
    <property type="entry name" value="ARAC SUBFAMILY"/>
    <property type="match status" value="1"/>
</dbReference>
<evidence type="ECO:0000256" key="2">
    <source>
        <dbReference type="ARBA" id="ARBA00023125"/>
    </source>
</evidence>
<gene>
    <name evidence="6" type="ORF">ABZ568_20160</name>
</gene>
<evidence type="ECO:0000259" key="5">
    <source>
        <dbReference type="PROSITE" id="PS01124"/>
    </source>
</evidence>
<protein>
    <submittedName>
        <fullName evidence="6">Helix-turn-helix domain-containing protein</fullName>
    </submittedName>
</protein>
<feature type="compositionally biased region" description="Basic and acidic residues" evidence="4">
    <location>
        <begin position="1"/>
        <end position="11"/>
    </location>
</feature>
<sequence>MVQKTEWRGETPDTPAPDKGSFAGTALTTAHVPAWQRRAHWREALSRTFGAVDISVAREVNSGTIRTAPLGRLQVTTVDGDPLEARRTPRLIAQGEEEQYVVVKLLSKGRGRIEQDTRDLALRQGEVFLYDMARPVRLILPDRFRTKSLVIPRQVLGLSESDLRHITASPMGSDTALGGLLATCLDRLADEAGTYRAHTGESIARNVVDILTVLADERLGRIPTGTPSGDAALLLRIRAFIGRHLPDPDLTPRTIARAHHISVRYLHKLFEREDTTVSRWIQSRRLEACLRDLGGRDNTGLTIAAVAHRWGFTSAAHFSRVFRAAYGMSPSEWRDVPRPDETETEPSWPN</sequence>
<dbReference type="PANTHER" id="PTHR46796">
    <property type="entry name" value="HTH-TYPE TRANSCRIPTIONAL ACTIVATOR RHAS-RELATED"/>
    <property type="match status" value="1"/>
</dbReference>
<reference evidence="6 7" key="1">
    <citation type="submission" date="2024-06" db="EMBL/GenBank/DDBJ databases">
        <title>The Natural Products Discovery Center: Release of the First 8490 Sequenced Strains for Exploring Actinobacteria Biosynthetic Diversity.</title>
        <authorList>
            <person name="Kalkreuter E."/>
            <person name="Kautsar S.A."/>
            <person name="Yang D."/>
            <person name="Bader C.D."/>
            <person name="Teijaro C.N."/>
            <person name="Fluegel L."/>
            <person name="Davis C.M."/>
            <person name="Simpson J.R."/>
            <person name="Lauterbach L."/>
            <person name="Steele A.D."/>
            <person name="Gui C."/>
            <person name="Meng S."/>
            <person name="Li G."/>
            <person name="Viehrig K."/>
            <person name="Ye F."/>
            <person name="Su P."/>
            <person name="Kiefer A.F."/>
            <person name="Nichols A."/>
            <person name="Cepeda A.J."/>
            <person name="Yan W."/>
            <person name="Fan B."/>
            <person name="Jiang Y."/>
            <person name="Adhikari A."/>
            <person name="Zheng C.-J."/>
            <person name="Schuster L."/>
            <person name="Cowan T.M."/>
            <person name="Smanski M.J."/>
            <person name="Chevrette M.G."/>
            <person name="De Carvalho L.P.S."/>
            <person name="Shen B."/>
        </authorList>
    </citation>
    <scope>NUCLEOTIDE SEQUENCE [LARGE SCALE GENOMIC DNA]</scope>
    <source>
        <strain evidence="6 7">NPDC019583</strain>
    </source>
</reference>
<keyword evidence="1" id="KW-0805">Transcription regulation</keyword>
<dbReference type="Pfam" id="PF14525">
    <property type="entry name" value="AraC_binding_2"/>
    <property type="match status" value="1"/>
</dbReference>
<dbReference type="Pfam" id="PF12833">
    <property type="entry name" value="HTH_18"/>
    <property type="match status" value="1"/>
</dbReference>
<dbReference type="InterPro" id="IPR009057">
    <property type="entry name" value="Homeodomain-like_sf"/>
</dbReference>
<feature type="region of interest" description="Disordered" evidence="4">
    <location>
        <begin position="1"/>
        <end position="23"/>
    </location>
</feature>
<keyword evidence="2" id="KW-0238">DNA-binding</keyword>
<evidence type="ECO:0000256" key="1">
    <source>
        <dbReference type="ARBA" id="ARBA00023015"/>
    </source>
</evidence>
<dbReference type="InterPro" id="IPR035418">
    <property type="entry name" value="AraC-bd_2"/>
</dbReference>
<dbReference type="Proteomes" id="UP001550603">
    <property type="component" value="Unassembled WGS sequence"/>
</dbReference>
<dbReference type="Gene3D" id="1.10.10.60">
    <property type="entry name" value="Homeodomain-like"/>
    <property type="match status" value="1"/>
</dbReference>
<proteinExistence type="predicted"/>
<dbReference type="EMBL" id="JBEYBN010000027">
    <property type="protein sequence ID" value="MEU2268671.1"/>
    <property type="molecule type" value="Genomic_DNA"/>
</dbReference>
<keyword evidence="3" id="KW-0804">Transcription</keyword>
<dbReference type="RefSeq" id="WP_359790097.1">
    <property type="nucleotide sequence ID" value="NZ_JBEYBN010000027.1"/>
</dbReference>
<evidence type="ECO:0000313" key="6">
    <source>
        <dbReference type="EMBL" id="MEU2268671.1"/>
    </source>
</evidence>
<evidence type="ECO:0000256" key="4">
    <source>
        <dbReference type="SAM" id="MobiDB-lite"/>
    </source>
</evidence>
<dbReference type="InterPro" id="IPR050204">
    <property type="entry name" value="AraC_XylS_family_regulators"/>
</dbReference>